<dbReference type="VEuPathDB" id="FungiDB:CJJ07_005298"/>
<keyword evidence="2" id="KW-1133">Transmembrane helix</keyword>
<reference evidence="4" key="2">
    <citation type="submission" date="2017-11" db="EMBL/GenBank/DDBJ databases">
        <title>Candida auris genome assembly and annotation.</title>
        <authorList>
            <person name="Munoz J.F."/>
            <person name="Gade L.G."/>
            <person name="Chow N.A."/>
            <person name="Litvintseva A.P."/>
            <person name="Loparev V.N."/>
            <person name="Cuomo C.A."/>
        </authorList>
    </citation>
    <scope>NUCLEOTIDE SEQUENCE</scope>
    <source>
        <strain evidence="4">B8441</strain>
    </source>
</reference>
<dbReference type="VEuPathDB" id="FungiDB:CJJ09_000489"/>
<keyword evidence="2" id="KW-0812">Transmembrane</keyword>
<evidence type="ECO:0000256" key="2">
    <source>
        <dbReference type="SAM" id="Phobius"/>
    </source>
</evidence>
<protein>
    <recommendedName>
        <fullName evidence="3">Membrane anchor Opy2 N-terminal domain-containing protein</fullName>
    </recommendedName>
</protein>
<dbReference type="AlphaFoldDB" id="A0A2H0ZMZ1"/>
<dbReference type="STRING" id="498019.A0A2H0ZMZ1"/>
<accession>A0A2H0ZMZ1</accession>
<dbReference type="VEuPathDB" id="FungiDB:QG37_04827"/>
<sequence length="404" mass="43428">MSLFLRDEASSTGADGCVECPSSIDPCPSCPAGQVCHQISRTCDQCPKNVCVENTGRSSGGGTPVGGIVGGVVGGLVVLALLIGGLWYYKRVYKKKHPMLEDDLAMDDYKTDLEDSDTRSPRNTLSSGEMEGVAGAGGGNRPGPRPQARRTDSNNSLKKNHRISSYESFMRPQARYTRRGGAHSAKGGRGGRSQAQLRKMSPYGDNDSSKRNSIATTISTTNASNILPVAYIPGVTVRPTKNNTRSLYSYESDSIFSDINTIENASIVAEKNGQSKPSTMTAIRAQPKLVNVARIDEGDEEEDDEIEEIHDNNDTTWNSQTKDSIVTTTHALDDSTHTLDHHSDTDADSDVDSDIGEINRATSVRRPHGEVIAPPQILIDGEDDHDDSSAGSFILDIGKGPSQT</sequence>
<feature type="transmembrane region" description="Helical" evidence="2">
    <location>
        <begin position="68"/>
        <end position="89"/>
    </location>
</feature>
<dbReference type="VEuPathDB" id="FungiDB:CJI97_003689"/>
<evidence type="ECO:0000313" key="5">
    <source>
        <dbReference type="EMBL" id="QWW21677.1"/>
    </source>
</evidence>
<evidence type="ECO:0000259" key="3">
    <source>
        <dbReference type="Pfam" id="PF09463"/>
    </source>
</evidence>
<dbReference type="Proteomes" id="UP000825438">
    <property type="component" value="Chromosome I"/>
</dbReference>
<name>A0A2H0ZMZ1_CANAR</name>
<dbReference type="InterPro" id="IPR018571">
    <property type="entry name" value="Membrane_anchor_Opy2_N"/>
</dbReference>
<reference evidence="5" key="3">
    <citation type="submission" date="2021-06" db="EMBL/GenBank/DDBJ databases">
        <title>Candida auris outbreak in lebanese hospital.</title>
        <authorList>
            <person name="Finianos M."/>
        </authorList>
    </citation>
    <scope>NUCLEOTIDE SEQUENCE</scope>
    <source>
        <strain evidence="5">CA7LBN</strain>
    </source>
</reference>
<evidence type="ECO:0000256" key="1">
    <source>
        <dbReference type="SAM" id="MobiDB-lite"/>
    </source>
</evidence>
<evidence type="ECO:0000313" key="4">
    <source>
        <dbReference type="EMBL" id="PIS52005.1"/>
    </source>
</evidence>
<feature type="region of interest" description="Disordered" evidence="1">
    <location>
        <begin position="112"/>
        <end position="212"/>
    </location>
</feature>
<reference evidence="4" key="1">
    <citation type="journal article" date="2017" name="Clin. Infect. Dis.">
        <title>Simultaneous emergence of multidrug-resistant Candida auris on 3 continents confirmed by whole-genome sequencing and epidemiological analyses.</title>
        <authorList>
            <person name="Lockhart S.R."/>
            <person name="Etienne K.A."/>
            <person name="Vallabhaneni S."/>
            <person name="Farooqi J."/>
            <person name="Chowdhary A."/>
            <person name="Govender N.P."/>
            <person name="Colombo A.L."/>
            <person name="Calvo B."/>
            <person name="Cuomo C.A."/>
            <person name="Desjardins C.A."/>
            <person name="Berkow E.L."/>
            <person name="Castanheira M."/>
            <person name="Magobo R.E."/>
            <person name="Jabeen K."/>
            <person name="Asghar R.J."/>
            <person name="Meis J.F."/>
            <person name="Jackson B."/>
            <person name="Chiller T."/>
            <person name="Litvintseva A.P."/>
        </authorList>
    </citation>
    <scope>NUCLEOTIDE SEQUENCE [LARGE SCALE GENOMIC DNA]</scope>
    <source>
        <strain evidence="4">B8441</strain>
    </source>
</reference>
<dbReference type="VEuPathDB" id="FungiDB:B9J08_003616"/>
<feature type="compositionally biased region" description="Polar residues" evidence="1">
    <location>
        <begin position="153"/>
        <end position="167"/>
    </location>
</feature>
<feature type="region of interest" description="Disordered" evidence="1">
    <location>
        <begin position="360"/>
        <end position="404"/>
    </location>
</feature>
<dbReference type="VEuPathDB" id="FungiDB:CJI96_0002149"/>
<keyword evidence="2" id="KW-0472">Membrane</keyword>
<gene>
    <name evidence="4" type="ORF">B9J08_003616</name>
    <name evidence="5" type="ORF">CA7LBN_000423</name>
</gene>
<feature type="domain" description="Membrane anchor Opy2 N-terminal" evidence="3">
    <location>
        <begin position="17"/>
        <end position="51"/>
    </location>
</feature>
<proteinExistence type="predicted"/>
<dbReference type="EMBL" id="CP076749">
    <property type="protein sequence ID" value="QWW21677.1"/>
    <property type="molecule type" value="Genomic_DNA"/>
</dbReference>
<organism evidence="4">
    <name type="scientific">Candidozyma auris</name>
    <name type="common">Yeast</name>
    <name type="synonym">Candida auris</name>
    <dbReference type="NCBI Taxonomy" id="498019"/>
    <lineage>
        <taxon>Eukaryota</taxon>
        <taxon>Fungi</taxon>
        <taxon>Dikarya</taxon>
        <taxon>Ascomycota</taxon>
        <taxon>Saccharomycotina</taxon>
        <taxon>Pichiomycetes</taxon>
        <taxon>Metschnikowiaceae</taxon>
        <taxon>Candidozyma</taxon>
    </lineage>
</organism>
<dbReference type="Pfam" id="PF09463">
    <property type="entry name" value="Opy2"/>
    <property type="match status" value="1"/>
</dbReference>
<dbReference type="EMBL" id="PEKT02000007">
    <property type="protein sequence ID" value="PIS52005.1"/>
    <property type="molecule type" value="Genomic_DNA"/>
</dbReference>
<dbReference type="OMA" id="SCPKYYC"/>